<evidence type="ECO:0000313" key="2">
    <source>
        <dbReference type="EMBL" id="KAK1369985.1"/>
    </source>
</evidence>
<dbReference type="Pfam" id="PF24758">
    <property type="entry name" value="LRR_At5g56370"/>
    <property type="match status" value="1"/>
</dbReference>
<dbReference type="Proteomes" id="UP001237642">
    <property type="component" value="Unassembled WGS sequence"/>
</dbReference>
<dbReference type="InterPro" id="IPR053781">
    <property type="entry name" value="F-box_AtFBL13-like"/>
</dbReference>
<organism evidence="2 3">
    <name type="scientific">Heracleum sosnowskyi</name>
    <dbReference type="NCBI Taxonomy" id="360622"/>
    <lineage>
        <taxon>Eukaryota</taxon>
        <taxon>Viridiplantae</taxon>
        <taxon>Streptophyta</taxon>
        <taxon>Embryophyta</taxon>
        <taxon>Tracheophyta</taxon>
        <taxon>Spermatophyta</taxon>
        <taxon>Magnoliopsida</taxon>
        <taxon>eudicotyledons</taxon>
        <taxon>Gunneridae</taxon>
        <taxon>Pentapetalae</taxon>
        <taxon>asterids</taxon>
        <taxon>campanulids</taxon>
        <taxon>Apiales</taxon>
        <taxon>Apiaceae</taxon>
        <taxon>Apioideae</taxon>
        <taxon>apioid superclade</taxon>
        <taxon>Tordylieae</taxon>
        <taxon>Tordyliinae</taxon>
        <taxon>Heracleum</taxon>
    </lineage>
</organism>
<keyword evidence="3" id="KW-1185">Reference proteome</keyword>
<dbReference type="InterPro" id="IPR032675">
    <property type="entry name" value="LRR_dom_sf"/>
</dbReference>
<dbReference type="InterPro" id="IPR036047">
    <property type="entry name" value="F-box-like_dom_sf"/>
</dbReference>
<dbReference type="CDD" id="cd22160">
    <property type="entry name" value="F-box_AtFBL13-like"/>
    <property type="match status" value="1"/>
</dbReference>
<dbReference type="EMBL" id="JAUIZM010000008">
    <property type="protein sequence ID" value="KAK1369985.1"/>
    <property type="molecule type" value="Genomic_DNA"/>
</dbReference>
<dbReference type="PANTHER" id="PTHR31639">
    <property type="entry name" value="F-BOX PROTEIN-LIKE"/>
    <property type="match status" value="1"/>
</dbReference>
<sequence length="384" mass="44572">MGECSRSRRDFISHLPQELVVSILTQLPIRDAVKTSILSTKWRYQWANLTQLVFDQHDTNFSFVGDNQVAKTEFQDFISRFLLLHHAPIRNFKLITSDLKNPSDLDQWLLFLSRKPIKKLVLDVGGHQDPLLYTPPCIFLFQNLTRLKLCGFAVKPPPGFQGFPCLKYLTLDRDTISLEVVENLISSCPLLEKFKCRCIDQLALTVRAPNLRHLTVVASFEDLYLQNTPLLASLYIDFCEKVLEAIILVKVPLTFDCLKFIDLRGITFENMNKAYVLHLLLQSPNLQKLKVWTAVFGWARFQDADADLEFWERECPPDFAFKQLKIVDMEGVYTENDVEFIKFVLPRSPVLEVMTIWVDRREMEMADEVLHLQRACPKIDVQLF</sequence>
<gene>
    <name evidence="2" type="ORF">POM88_036077</name>
</gene>
<dbReference type="PANTHER" id="PTHR31639:SF237">
    <property type="entry name" value="F-BOX DOMAIN-CONTAINING PROTEIN"/>
    <property type="match status" value="1"/>
</dbReference>
<proteinExistence type="predicted"/>
<feature type="domain" description="F-box" evidence="1">
    <location>
        <begin position="9"/>
        <end position="64"/>
    </location>
</feature>
<dbReference type="InterPro" id="IPR001810">
    <property type="entry name" value="F-box_dom"/>
</dbReference>
<dbReference type="AlphaFoldDB" id="A0AAD8HPU1"/>
<reference evidence="2" key="1">
    <citation type="submission" date="2023-02" db="EMBL/GenBank/DDBJ databases">
        <title>Genome of toxic invasive species Heracleum sosnowskyi carries increased number of genes despite the absence of recent whole-genome duplications.</title>
        <authorList>
            <person name="Schelkunov M."/>
            <person name="Shtratnikova V."/>
            <person name="Makarenko M."/>
            <person name="Klepikova A."/>
            <person name="Omelchenko D."/>
            <person name="Novikova G."/>
            <person name="Obukhova E."/>
            <person name="Bogdanov V."/>
            <person name="Penin A."/>
            <person name="Logacheva M."/>
        </authorList>
    </citation>
    <scope>NUCLEOTIDE SEQUENCE</scope>
    <source>
        <strain evidence="2">Hsosn_3</strain>
        <tissue evidence="2">Leaf</tissue>
    </source>
</reference>
<dbReference type="SUPFAM" id="SSF52047">
    <property type="entry name" value="RNI-like"/>
    <property type="match status" value="1"/>
</dbReference>
<dbReference type="PROSITE" id="PS50181">
    <property type="entry name" value="FBOX"/>
    <property type="match status" value="1"/>
</dbReference>
<dbReference type="SUPFAM" id="SSF81383">
    <property type="entry name" value="F-box domain"/>
    <property type="match status" value="1"/>
</dbReference>
<evidence type="ECO:0000313" key="3">
    <source>
        <dbReference type="Proteomes" id="UP001237642"/>
    </source>
</evidence>
<dbReference type="InterPro" id="IPR055411">
    <property type="entry name" value="LRR_FXL15/At3g58940/PEG3-like"/>
</dbReference>
<reference evidence="2" key="2">
    <citation type="submission" date="2023-05" db="EMBL/GenBank/DDBJ databases">
        <authorList>
            <person name="Schelkunov M.I."/>
        </authorList>
    </citation>
    <scope>NUCLEOTIDE SEQUENCE</scope>
    <source>
        <strain evidence="2">Hsosn_3</strain>
        <tissue evidence="2">Leaf</tissue>
    </source>
</reference>
<dbReference type="Gene3D" id="1.20.1280.50">
    <property type="match status" value="1"/>
</dbReference>
<dbReference type="Pfam" id="PF00646">
    <property type="entry name" value="F-box"/>
    <property type="match status" value="1"/>
</dbReference>
<dbReference type="Gene3D" id="3.80.10.10">
    <property type="entry name" value="Ribonuclease Inhibitor"/>
    <property type="match status" value="1"/>
</dbReference>
<name>A0AAD8HPU1_9APIA</name>
<accession>A0AAD8HPU1</accession>
<evidence type="ECO:0000259" key="1">
    <source>
        <dbReference type="PROSITE" id="PS50181"/>
    </source>
</evidence>
<protein>
    <submittedName>
        <fullName evidence="2">F-box/FBD/LRR-repeat protein</fullName>
    </submittedName>
</protein>
<comment type="caution">
    <text evidence="2">The sequence shown here is derived from an EMBL/GenBank/DDBJ whole genome shotgun (WGS) entry which is preliminary data.</text>
</comment>